<proteinExistence type="predicted"/>
<dbReference type="Proteomes" id="UP000244069">
    <property type="component" value="Unassembled WGS sequence"/>
</dbReference>
<evidence type="ECO:0000313" key="3">
    <source>
        <dbReference type="Proteomes" id="UP000244069"/>
    </source>
</evidence>
<dbReference type="EMBL" id="QBKN01000011">
    <property type="protein sequence ID" value="PTX47706.1"/>
    <property type="molecule type" value="Genomic_DNA"/>
</dbReference>
<feature type="transmembrane region" description="Helical" evidence="1">
    <location>
        <begin position="12"/>
        <end position="30"/>
    </location>
</feature>
<dbReference type="OrthoDB" id="7874179at2"/>
<comment type="caution">
    <text evidence="2">The sequence shown here is derived from an EMBL/GenBank/DDBJ whole genome shotgun (WGS) entry which is preliminary data.</text>
</comment>
<name>A0A2T6AVE1_9RHOB</name>
<accession>A0A2T6AVE1</accession>
<keyword evidence="3" id="KW-1185">Reference proteome</keyword>
<evidence type="ECO:0000256" key="1">
    <source>
        <dbReference type="SAM" id="Phobius"/>
    </source>
</evidence>
<dbReference type="RefSeq" id="WP_107976075.1">
    <property type="nucleotide sequence ID" value="NZ_BMEZ01000013.1"/>
</dbReference>
<keyword evidence="1" id="KW-0812">Transmembrane</keyword>
<reference evidence="2 3" key="1">
    <citation type="submission" date="2018-04" db="EMBL/GenBank/DDBJ databases">
        <title>Genomic Encyclopedia of Archaeal and Bacterial Type Strains, Phase II (KMG-II): from individual species to whole genera.</title>
        <authorList>
            <person name="Goeker M."/>
        </authorList>
    </citation>
    <scope>NUCLEOTIDE SEQUENCE [LARGE SCALE GENOMIC DNA]</scope>
    <source>
        <strain evidence="2 3">DSM 29329</strain>
    </source>
</reference>
<keyword evidence="1" id="KW-1133">Transmembrane helix</keyword>
<dbReference type="AlphaFoldDB" id="A0A2T6AVE1"/>
<keyword evidence="1" id="KW-0472">Membrane</keyword>
<feature type="transmembrane region" description="Helical" evidence="1">
    <location>
        <begin position="42"/>
        <end position="65"/>
    </location>
</feature>
<sequence>MTFPEPDPVVLAAFFIRRFVWLEVLVFIALTRGIVGRGPSRWAALAAMVLCLAGILTTFAPMAGYNQGTLYVTAAQVMSWGGGMWALMAPSALLLLSALLPVPRWRWLDVLHVLLLGAFFVLWWWIS</sequence>
<gene>
    <name evidence="2" type="ORF">C8N44_11134</name>
</gene>
<protein>
    <submittedName>
        <fullName evidence="2">Uncharacterized protein</fullName>
    </submittedName>
</protein>
<feature type="transmembrane region" description="Helical" evidence="1">
    <location>
        <begin position="77"/>
        <end position="100"/>
    </location>
</feature>
<evidence type="ECO:0000313" key="2">
    <source>
        <dbReference type="EMBL" id="PTX47706.1"/>
    </source>
</evidence>
<organism evidence="2 3">
    <name type="scientific">Allosediminivita pacifica</name>
    <dbReference type="NCBI Taxonomy" id="1267769"/>
    <lineage>
        <taxon>Bacteria</taxon>
        <taxon>Pseudomonadati</taxon>
        <taxon>Pseudomonadota</taxon>
        <taxon>Alphaproteobacteria</taxon>
        <taxon>Rhodobacterales</taxon>
        <taxon>Paracoccaceae</taxon>
        <taxon>Allosediminivita</taxon>
    </lineage>
</organism>
<feature type="transmembrane region" description="Helical" evidence="1">
    <location>
        <begin position="107"/>
        <end position="126"/>
    </location>
</feature>